<gene>
    <name evidence="2" type="ORF">PSON_ATCC_30995.1.T0550230</name>
</gene>
<dbReference type="OrthoDB" id="298615at2759"/>
<name>A0A8S1NCC8_9CILI</name>
<dbReference type="EMBL" id="CAJJDN010000055">
    <property type="protein sequence ID" value="CAD8090268.1"/>
    <property type="molecule type" value="Genomic_DNA"/>
</dbReference>
<evidence type="ECO:0000313" key="2">
    <source>
        <dbReference type="EMBL" id="CAD8090268.1"/>
    </source>
</evidence>
<accession>A0A8S1NCC8</accession>
<dbReference type="Proteomes" id="UP000692954">
    <property type="component" value="Unassembled WGS sequence"/>
</dbReference>
<protein>
    <submittedName>
        <fullName evidence="2">Uncharacterized protein</fullName>
    </submittedName>
</protein>
<reference evidence="2" key="1">
    <citation type="submission" date="2021-01" db="EMBL/GenBank/DDBJ databases">
        <authorList>
            <consortium name="Genoscope - CEA"/>
            <person name="William W."/>
        </authorList>
    </citation>
    <scope>NUCLEOTIDE SEQUENCE</scope>
</reference>
<feature type="region of interest" description="Disordered" evidence="1">
    <location>
        <begin position="1"/>
        <end position="33"/>
    </location>
</feature>
<keyword evidence="3" id="KW-1185">Reference proteome</keyword>
<comment type="caution">
    <text evidence="2">The sequence shown here is derived from an EMBL/GenBank/DDBJ whole genome shotgun (WGS) entry which is preliminary data.</text>
</comment>
<organism evidence="2 3">
    <name type="scientific">Paramecium sonneborni</name>
    <dbReference type="NCBI Taxonomy" id="65129"/>
    <lineage>
        <taxon>Eukaryota</taxon>
        <taxon>Sar</taxon>
        <taxon>Alveolata</taxon>
        <taxon>Ciliophora</taxon>
        <taxon>Intramacronucleata</taxon>
        <taxon>Oligohymenophorea</taxon>
        <taxon>Peniculida</taxon>
        <taxon>Parameciidae</taxon>
        <taxon>Paramecium</taxon>
    </lineage>
</organism>
<feature type="compositionally biased region" description="Polar residues" evidence="1">
    <location>
        <begin position="18"/>
        <end position="33"/>
    </location>
</feature>
<evidence type="ECO:0000313" key="3">
    <source>
        <dbReference type="Proteomes" id="UP000692954"/>
    </source>
</evidence>
<sequence length="137" mass="16445">MQFDQDIGPWRNDENRPSSRYNNSHSTSINKNQSEIKGAHQFTHQINSERRNLLPRLKLSNINPRVFITKISQNESVRKREESLDQQALPQLLKNKELLQFKRYKNRQTEIKVVLEIEKIIRRNLFYVPTHKFTMID</sequence>
<dbReference type="AlphaFoldDB" id="A0A8S1NCC8"/>
<proteinExistence type="predicted"/>
<evidence type="ECO:0000256" key="1">
    <source>
        <dbReference type="SAM" id="MobiDB-lite"/>
    </source>
</evidence>